<keyword evidence="1" id="KW-0472">Membrane</keyword>
<keyword evidence="3" id="KW-1185">Reference proteome</keyword>
<dbReference type="Proteomes" id="UP001107558">
    <property type="component" value="Chromosome 1"/>
</dbReference>
<keyword evidence="1" id="KW-1133">Transmembrane helix</keyword>
<name>A0A9J6CGI8_POLVA</name>
<keyword evidence="1" id="KW-0812">Transmembrane</keyword>
<accession>A0A9J6CGI8</accession>
<evidence type="ECO:0000313" key="3">
    <source>
        <dbReference type="Proteomes" id="UP001107558"/>
    </source>
</evidence>
<protein>
    <submittedName>
        <fullName evidence="2">Uncharacterized protein</fullName>
    </submittedName>
</protein>
<reference evidence="2" key="1">
    <citation type="submission" date="2021-03" db="EMBL/GenBank/DDBJ databases">
        <title>Chromosome level genome of the anhydrobiotic midge Polypedilum vanderplanki.</title>
        <authorList>
            <person name="Yoshida Y."/>
            <person name="Kikawada T."/>
            <person name="Gusev O."/>
        </authorList>
    </citation>
    <scope>NUCLEOTIDE SEQUENCE</scope>
    <source>
        <strain evidence="2">NIAS01</strain>
        <tissue evidence="2">Whole body or cell culture</tissue>
    </source>
</reference>
<sequence>MGKIFNHNKIKHKPVFEALHGLPKIVKFLIPKSNTTKIISESWPLDYIWFTDSSISRITKYLLTAVIFKKILIFLMLGALMFFIPVLTTSIGDNSNFHYFRHTDDDDDEEDEKKDEKEENNSRIMYLKKYPCTMGQNKDFFPKII</sequence>
<organism evidence="2 3">
    <name type="scientific">Polypedilum vanderplanki</name>
    <name type="common">Sleeping chironomid midge</name>
    <dbReference type="NCBI Taxonomy" id="319348"/>
    <lineage>
        <taxon>Eukaryota</taxon>
        <taxon>Metazoa</taxon>
        <taxon>Ecdysozoa</taxon>
        <taxon>Arthropoda</taxon>
        <taxon>Hexapoda</taxon>
        <taxon>Insecta</taxon>
        <taxon>Pterygota</taxon>
        <taxon>Neoptera</taxon>
        <taxon>Endopterygota</taxon>
        <taxon>Diptera</taxon>
        <taxon>Nematocera</taxon>
        <taxon>Chironomoidea</taxon>
        <taxon>Chironomidae</taxon>
        <taxon>Chironominae</taxon>
        <taxon>Polypedilum</taxon>
        <taxon>Polypedilum</taxon>
    </lineage>
</organism>
<dbReference type="EMBL" id="JADBJN010000001">
    <property type="protein sequence ID" value="KAG5681306.1"/>
    <property type="molecule type" value="Genomic_DNA"/>
</dbReference>
<proteinExistence type="predicted"/>
<feature type="transmembrane region" description="Helical" evidence="1">
    <location>
        <begin position="61"/>
        <end position="87"/>
    </location>
</feature>
<comment type="caution">
    <text evidence="2">The sequence shown here is derived from an EMBL/GenBank/DDBJ whole genome shotgun (WGS) entry which is preliminary data.</text>
</comment>
<gene>
    <name evidence="2" type="ORF">PVAND_010755</name>
</gene>
<evidence type="ECO:0000256" key="1">
    <source>
        <dbReference type="SAM" id="Phobius"/>
    </source>
</evidence>
<evidence type="ECO:0000313" key="2">
    <source>
        <dbReference type="EMBL" id="KAG5681306.1"/>
    </source>
</evidence>
<dbReference type="AlphaFoldDB" id="A0A9J6CGI8"/>